<comment type="similarity">
    <text evidence="2">Belongs to the SusD family.</text>
</comment>
<keyword evidence="3" id="KW-0732">Signal</keyword>
<dbReference type="RefSeq" id="WP_147057934.1">
    <property type="nucleotide sequence ID" value="NZ_CP042437.1"/>
</dbReference>
<evidence type="ECO:0000259" key="7">
    <source>
        <dbReference type="Pfam" id="PF14322"/>
    </source>
</evidence>
<feature type="domain" description="SusD-like N-terminal" evidence="7">
    <location>
        <begin position="88"/>
        <end position="245"/>
    </location>
</feature>
<dbReference type="Pfam" id="PF07980">
    <property type="entry name" value="SusD_RagB"/>
    <property type="match status" value="1"/>
</dbReference>
<dbReference type="GO" id="GO:0009279">
    <property type="term" value="C:cell outer membrane"/>
    <property type="evidence" value="ECO:0007669"/>
    <property type="project" value="UniProtKB-SubCell"/>
</dbReference>
<gene>
    <name evidence="8" type="ORF">FSB76_24055</name>
</gene>
<dbReference type="InterPro" id="IPR012944">
    <property type="entry name" value="SusD_RagB_dom"/>
</dbReference>
<organism evidence="8 9">
    <name type="scientific">Mucilaginibacter ginsenosidivorax</name>
    <dbReference type="NCBI Taxonomy" id="862126"/>
    <lineage>
        <taxon>Bacteria</taxon>
        <taxon>Pseudomonadati</taxon>
        <taxon>Bacteroidota</taxon>
        <taxon>Sphingobacteriia</taxon>
        <taxon>Sphingobacteriales</taxon>
        <taxon>Sphingobacteriaceae</taxon>
        <taxon>Mucilaginibacter</taxon>
    </lineage>
</organism>
<dbReference type="CDD" id="cd08977">
    <property type="entry name" value="SusD"/>
    <property type="match status" value="1"/>
</dbReference>
<comment type="subcellular location">
    <subcellularLocation>
        <location evidence="1">Cell outer membrane</location>
    </subcellularLocation>
</comment>
<reference evidence="8 9" key="1">
    <citation type="journal article" date="2013" name="J. Microbiol.">
        <title>Mucilaginibacter ginsenosidivorax sp. nov., with ginsenoside converting activity isolated from sediment.</title>
        <authorList>
            <person name="Kim J.K."/>
            <person name="Choi T.E."/>
            <person name="Liu Q.M."/>
            <person name="Park H.Y."/>
            <person name="Yi T.H."/>
            <person name="Yoon M.H."/>
            <person name="Kim S.C."/>
            <person name="Im W.T."/>
        </authorList>
    </citation>
    <scope>NUCLEOTIDE SEQUENCE [LARGE SCALE GENOMIC DNA]</scope>
    <source>
        <strain evidence="8 9">KHI28</strain>
    </source>
</reference>
<evidence type="ECO:0000256" key="1">
    <source>
        <dbReference type="ARBA" id="ARBA00004442"/>
    </source>
</evidence>
<dbReference type="InterPro" id="IPR011990">
    <property type="entry name" value="TPR-like_helical_dom_sf"/>
</dbReference>
<dbReference type="SUPFAM" id="SSF48452">
    <property type="entry name" value="TPR-like"/>
    <property type="match status" value="1"/>
</dbReference>
<proteinExistence type="inferred from homology"/>
<evidence type="ECO:0000256" key="2">
    <source>
        <dbReference type="ARBA" id="ARBA00006275"/>
    </source>
</evidence>
<evidence type="ECO:0000313" key="9">
    <source>
        <dbReference type="Proteomes" id="UP000321362"/>
    </source>
</evidence>
<evidence type="ECO:0000256" key="4">
    <source>
        <dbReference type="ARBA" id="ARBA00023136"/>
    </source>
</evidence>
<protein>
    <submittedName>
        <fullName evidence="8">RagB/SusD family nutrient uptake outer membrane protein</fullName>
    </submittedName>
</protein>
<dbReference type="KEGG" id="mgk:FSB76_24055"/>
<keyword evidence="5" id="KW-0998">Cell outer membrane</keyword>
<evidence type="ECO:0000256" key="3">
    <source>
        <dbReference type="ARBA" id="ARBA00022729"/>
    </source>
</evidence>
<keyword evidence="9" id="KW-1185">Reference proteome</keyword>
<dbReference type="Gene3D" id="1.25.40.390">
    <property type="match status" value="1"/>
</dbReference>
<dbReference type="OrthoDB" id="629561at2"/>
<dbReference type="PROSITE" id="PS51257">
    <property type="entry name" value="PROKAR_LIPOPROTEIN"/>
    <property type="match status" value="1"/>
</dbReference>
<accession>A0A5B8W546</accession>
<evidence type="ECO:0000256" key="5">
    <source>
        <dbReference type="ARBA" id="ARBA00023237"/>
    </source>
</evidence>
<dbReference type="EMBL" id="CP042437">
    <property type="protein sequence ID" value="QEC78873.1"/>
    <property type="molecule type" value="Genomic_DNA"/>
</dbReference>
<evidence type="ECO:0000259" key="6">
    <source>
        <dbReference type="Pfam" id="PF07980"/>
    </source>
</evidence>
<name>A0A5B8W546_9SPHI</name>
<dbReference type="AlphaFoldDB" id="A0A5B8W546"/>
<evidence type="ECO:0000313" key="8">
    <source>
        <dbReference type="EMBL" id="QEC78873.1"/>
    </source>
</evidence>
<dbReference type="Pfam" id="PF14322">
    <property type="entry name" value="SusD-like_3"/>
    <property type="match status" value="1"/>
</dbReference>
<keyword evidence="4" id="KW-0472">Membrane</keyword>
<feature type="domain" description="RagB/SusD" evidence="6">
    <location>
        <begin position="338"/>
        <end position="496"/>
    </location>
</feature>
<dbReference type="InterPro" id="IPR033985">
    <property type="entry name" value="SusD-like_N"/>
</dbReference>
<dbReference type="Proteomes" id="UP000321362">
    <property type="component" value="Chromosome"/>
</dbReference>
<sequence>MKNIIYLLSVLIASLLFTGCNKFLEEQSQDLAYANTWQKLDEVMQGDVYMRHFTNPPSNSYKESPDAMYFPWLNAMDDDITEFVSRPYYIDNRDDVFGFYTWQANPFVDKTYHPFTDDTWSKVYKSINAANIMIYQADQLHDNPTQLRRIKGEALFLRAFYYFYMVNVYASAYNPATAKTDMGVPLKITEFVQDKFFTRSTVDSVYQQMLTDLNASEQYLGGVTQSSLYHVDVNAVNLLQSRVYLYMQSWANAIAAADKVIARKPALFNLSTYKPQTSFFSGSNPEALFTQGGNAMVYLMGDAFTKSFQASPSLINLYEANDLRRSAFFETDAAGKIRYTKMYRSRTYNIFPTEMFSDNYYLRNAEAYLNKAEAAAMLDRAADADNALNTLRQARFIPSAFVPVNYSGEQLVSFIRDERRRELCFEGHRWFDLKRYAVNKAFPFITTIVHNYSDVNYGSSPFLKASLTLQPGDPDYLIPIPQDAIIFNEGALKQNPARQNRTF</sequence>